<protein>
    <recommendedName>
        <fullName evidence="1">Putative plant transposon protein domain-containing protein</fullName>
    </recommendedName>
</protein>
<accession>M1DUZ1</accession>
<dbReference type="HOGENOM" id="CLU_029307_10_1_1"/>
<dbReference type="InterPro" id="IPR046796">
    <property type="entry name" value="Transposase_32_dom"/>
</dbReference>
<feature type="domain" description="Putative plant transposon protein" evidence="1">
    <location>
        <begin position="1"/>
        <end position="63"/>
    </location>
</feature>
<dbReference type="Pfam" id="PF20167">
    <property type="entry name" value="Transposase_32"/>
    <property type="match status" value="1"/>
</dbReference>
<dbReference type="PANTHER" id="PTHR33180">
    <property type="entry name" value="PHOTOSYSTEM II CP43 REACTION CENTER PROTEIN"/>
    <property type="match status" value="1"/>
</dbReference>
<organism evidence="2 3">
    <name type="scientific">Solanum tuberosum</name>
    <name type="common">Potato</name>
    <dbReference type="NCBI Taxonomy" id="4113"/>
    <lineage>
        <taxon>Eukaryota</taxon>
        <taxon>Viridiplantae</taxon>
        <taxon>Streptophyta</taxon>
        <taxon>Embryophyta</taxon>
        <taxon>Tracheophyta</taxon>
        <taxon>Spermatophyta</taxon>
        <taxon>Magnoliopsida</taxon>
        <taxon>eudicotyledons</taxon>
        <taxon>Gunneridae</taxon>
        <taxon>Pentapetalae</taxon>
        <taxon>asterids</taxon>
        <taxon>lamiids</taxon>
        <taxon>Solanales</taxon>
        <taxon>Solanaceae</taxon>
        <taxon>Solanoideae</taxon>
        <taxon>Solaneae</taxon>
        <taxon>Solanum</taxon>
    </lineage>
</organism>
<evidence type="ECO:0000259" key="1">
    <source>
        <dbReference type="Pfam" id="PF20167"/>
    </source>
</evidence>
<dbReference type="Gramene" id="PGSC0003DMT400094827">
    <property type="protein sequence ID" value="PGSC0003DMT400094827"/>
    <property type="gene ID" value="PGSC0003DMG400044398"/>
</dbReference>
<reference evidence="2" key="2">
    <citation type="submission" date="2015-06" db="UniProtKB">
        <authorList>
            <consortium name="EnsemblPlants"/>
        </authorList>
    </citation>
    <scope>IDENTIFICATION</scope>
    <source>
        <strain evidence="2">DM1-3 516 R44</strain>
    </source>
</reference>
<proteinExistence type="predicted"/>
<keyword evidence="3" id="KW-1185">Reference proteome</keyword>
<reference evidence="3" key="1">
    <citation type="journal article" date="2011" name="Nature">
        <title>Genome sequence and analysis of the tuber crop potato.</title>
        <authorList>
            <consortium name="The Potato Genome Sequencing Consortium"/>
        </authorList>
    </citation>
    <scope>NUCLEOTIDE SEQUENCE [LARGE SCALE GENOMIC DNA]</scope>
    <source>
        <strain evidence="3">cv. DM1-3 516 R44</strain>
    </source>
</reference>
<sequence>MPSQNESILRHAKATCLGCIMEKTRINLGKIISSEIHMRAKKGKTYLPFPVLITKLCKRARVPGDGTKDMELVATTSTSIRIIEAKYLKDHAEKRQKEVVATRSTTDVAPCEPITQASLI</sequence>
<name>M1DUZ1_SOLTU</name>
<dbReference type="PANTHER" id="PTHR33180:SF31">
    <property type="entry name" value="POLYPROTEIN PROTEIN"/>
    <property type="match status" value="1"/>
</dbReference>
<dbReference type="AlphaFoldDB" id="M1DUZ1"/>
<evidence type="ECO:0000313" key="3">
    <source>
        <dbReference type="Proteomes" id="UP000011115"/>
    </source>
</evidence>
<dbReference type="EnsemblPlants" id="PGSC0003DMT400094827">
    <property type="protein sequence ID" value="PGSC0003DMT400094827"/>
    <property type="gene ID" value="PGSC0003DMG400044398"/>
</dbReference>
<evidence type="ECO:0000313" key="2">
    <source>
        <dbReference type="EnsemblPlants" id="PGSC0003DMT400094827"/>
    </source>
</evidence>
<dbReference type="PaxDb" id="4113-PGSC0003DMT400094827"/>
<dbReference type="Proteomes" id="UP000011115">
    <property type="component" value="Unassembled WGS sequence"/>
</dbReference>
<dbReference type="InParanoid" id="M1DUZ1"/>